<accession>A0AC58N319</accession>
<sequence length="233" mass="24906">MAAARASGAASPEVVAAQLLGVLWLATVTTGSWGAAATAAAGGEETLKCEDLRVGQYICKDPKINDATQEPVNCTNYTAHVSCFPAPNITCKDFSGNETHFTGNEVGFLRPISCRNVNGYSYKVAVALSLFLGWLGADRFYLGYPALGLLKFCTVGFCGIGSLIDFILISMQRRRCDNGSRGQIDAIAAVMMEGAMSQGLCTASRRIREKTSKQFSSKPLEGHRPSPTYTLAQ</sequence>
<dbReference type="Proteomes" id="UP001732720">
    <property type="component" value="Chromosome 7"/>
</dbReference>
<name>A0AC58N319_CASCN</name>
<keyword evidence="1" id="KW-1185">Reference proteome</keyword>
<dbReference type="RefSeq" id="XP_073936049.1">
    <property type="nucleotide sequence ID" value="XM_074079948.1"/>
</dbReference>
<reference evidence="2" key="1">
    <citation type="submission" date="2025-08" db="UniProtKB">
        <authorList>
            <consortium name="RefSeq"/>
        </authorList>
    </citation>
    <scope>IDENTIFICATION</scope>
</reference>
<evidence type="ECO:0000313" key="2">
    <source>
        <dbReference type="RefSeq" id="XP_073936049.1"/>
    </source>
</evidence>
<gene>
    <name evidence="2" type="primary">Tm2d1</name>
</gene>
<evidence type="ECO:0000313" key="1">
    <source>
        <dbReference type="Proteomes" id="UP001732720"/>
    </source>
</evidence>
<protein>
    <submittedName>
        <fullName evidence="2">TM2 domain-containing protein 1 isoform X1</fullName>
    </submittedName>
</protein>
<proteinExistence type="predicted"/>
<organism evidence="1 2">
    <name type="scientific">Castor canadensis</name>
    <name type="common">American beaver</name>
    <dbReference type="NCBI Taxonomy" id="51338"/>
    <lineage>
        <taxon>Eukaryota</taxon>
        <taxon>Metazoa</taxon>
        <taxon>Chordata</taxon>
        <taxon>Craniata</taxon>
        <taxon>Vertebrata</taxon>
        <taxon>Euteleostomi</taxon>
        <taxon>Mammalia</taxon>
        <taxon>Eutheria</taxon>
        <taxon>Euarchontoglires</taxon>
        <taxon>Glires</taxon>
        <taxon>Rodentia</taxon>
        <taxon>Castorimorpha</taxon>
        <taxon>Castoridae</taxon>
        <taxon>Castor</taxon>
    </lineage>
</organism>